<protein>
    <submittedName>
        <fullName evidence="1">F0F1 ATP synthase subunit epsilon</fullName>
    </submittedName>
</protein>
<accession>A0ACD4NJH7</accession>
<name>A0ACD4NJH7_9HYPH</name>
<sequence length="134" mass="14205">MAESFPFDLVSPERQLLSEAATAVVVPGTEGYFTVMAGHAPFMTTVKPGVVQATLANGREERIFVLGGFADVSPAGFTLLAEHATPVSDMNAADLDARIRDAEEDVKDSETPERKAKAERDLAALKEARSALAG</sequence>
<organism evidence="1 2">
    <name type="scientific">Antarcticirhabdus aurantiaca</name>
    <dbReference type="NCBI Taxonomy" id="2606717"/>
    <lineage>
        <taxon>Bacteria</taxon>
        <taxon>Pseudomonadati</taxon>
        <taxon>Pseudomonadota</taxon>
        <taxon>Alphaproteobacteria</taxon>
        <taxon>Hyphomicrobiales</taxon>
        <taxon>Aurantimonadaceae</taxon>
        <taxon>Antarcticirhabdus</taxon>
    </lineage>
</organism>
<dbReference type="EMBL" id="CP113520">
    <property type="protein sequence ID" value="WAJ26959.1"/>
    <property type="molecule type" value="Genomic_DNA"/>
</dbReference>
<dbReference type="Proteomes" id="UP001163223">
    <property type="component" value="Chromosome"/>
</dbReference>
<reference evidence="1" key="1">
    <citation type="submission" date="2022-11" db="EMBL/GenBank/DDBJ databases">
        <title>beta-Carotene-producing bacterium, Jeongeuplla avenae sp. nov., alleviates the salt stress of Arabidopsis seedlings.</title>
        <authorList>
            <person name="Jiang L."/>
            <person name="Lee J."/>
        </authorList>
    </citation>
    <scope>NUCLEOTIDE SEQUENCE</scope>
    <source>
        <strain evidence="1">DY_R2A_6</strain>
    </source>
</reference>
<keyword evidence="2" id="KW-1185">Reference proteome</keyword>
<evidence type="ECO:0000313" key="2">
    <source>
        <dbReference type="Proteomes" id="UP001163223"/>
    </source>
</evidence>
<proteinExistence type="predicted"/>
<evidence type="ECO:0000313" key="1">
    <source>
        <dbReference type="EMBL" id="WAJ26959.1"/>
    </source>
</evidence>
<gene>
    <name evidence="1" type="ORF">OXU80_19115</name>
</gene>